<dbReference type="Proteomes" id="UP001432046">
    <property type="component" value="Chromosome"/>
</dbReference>
<evidence type="ECO:0000313" key="6">
    <source>
        <dbReference type="EMBL" id="WXC83782.1"/>
    </source>
</evidence>
<keyword evidence="7" id="KW-1185">Reference proteome</keyword>
<dbReference type="InterPro" id="IPR015517">
    <property type="entry name" value="dCMP_deaminase-rel"/>
</dbReference>
<comment type="similarity">
    <text evidence="1">Belongs to the cytidine and deoxycytidylate deaminase family.</text>
</comment>
<feature type="domain" description="CMP/dCMP-type deaminase" evidence="5">
    <location>
        <begin position="250"/>
        <end position="446"/>
    </location>
</feature>
<evidence type="ECO:0000313" key="7">
    <source>
        <dbReference type="Proteomes" id="UP001432046"/>
    </source>
</evidence>
<evidence type="ECO:0000259" key="5">
    <source>
        <dbReference type="PROSITE" id="PS51747"/>
    </source>
</evidence>
<reference evidence="6" key="1">
    <citation type="journal article" date="2021" name="Int. J. Syst. Evol. Microbiol.">
        <title>Bradyrhizobium septentrionale sp. nov. (sv. septentrionale) and Bradyrhizobium quebecense sp. nov. (sv. septentrionale) associated with legumes native to Canada possess rearranged symbiosis genes and numerous insertion sequences.</title>
        <authorList>
            <person name="Bromfield E.S.P."/>
            <person name="Cloutier S."/>
        </authorList>
    </citation>
    <scope>NUCLEOTIDE SEQUENCE</scope>
    <source>
        <strain evidence="6">5S5</strain>
    </source>
</reference>
<protein>
    <submittedName>
        <fullName evidence="6">Anti-phage dCTP deaminase</fullName>
    </submittedName>
</protein>
<dbReference type="PANTHER" id="PTHR11086:SF18">
    <property type="entry name" value="DEOXYCYTIDYLATE DEAMINASE"/>
    <property type="match status" value="1"/>
</dbReference>
<dbReference type="RefSeq" id="WP_338689282.1">
    <property type="nucleotide sequence ID" value="NZ_CP147711.1"/>
</dbReference>
<dbReference type="InterPro" id="IPR002125">
    <property type="entry name" value="CMP_dCMP_dom"/>
</dbReference>
<evidence type="ECO:0000256" key="4">
    <source>
        <dbReference type="ARBA" id="ARBA00022833"/>
    </source>
</evidence>
<dbReference type="InterPro" id="IPR027417">
    <property type="entry name" value="P-loop_NTPase"/>
</dbReference>
<dbReference type="NCBIfam" id="NF041025">
    <property type="entry name" value="antiphage_deaminase"/>
    <property type="match status" value="1"/>
</dbReference>
<proteinExistence type="inferred from homology"/>
<dbReference type="Gene3D" id="3.40.50.300">
    <property type="entry name" value="P-loop containing nucleotide triphosphate hydrolases"/>
    <property type="match status" value="1"/>
</dbReference>
<dbReference type="SUPFAM" id="SSF53927">
    <property type="entry name" value="Cytidine deaminase-like"/>
    <property type="match status" value="1"/>
</dbReference>
<keyword evidence="3" id="KW-0378">Hydrolase</keyword>
<dbReference type="InterPro" id="IPR016193">
    <property type="entry name" value="Cytidine_deaminase-like"/>
</dbReference>
<dbReference type="InterPro" id="IPR016192">
    <property type="entry name" value="APOBEC/CMP_deaminase_Zn-bd"/>
</dbReference>
<accession>A0ABZ2P959</accession>
<dbReference type="PROSITE" id="PS51747">
    <property type="entry name" value="CYT_DCMP_DEAMINASES_2"/>
    <property type="match status" value="1"/>
</dbReference>
<dbReference type="PROSITE" id="PS00903">
    <property type="entry name" value="CYT_DCMP_DEAMINASES_1"/>
    <property type="match status" value="1"/>
</dbReference>
<keyword evidence="2" id="KW-0479">Metal-binding</keyword>
<evidence type="ECO:0000256" key="3">
    <source>
        <dbReference type="ARBA" id="ARBA00022801"/>
    </source>
</evidence>
<dbReference type="PANTHER" id="PTHR11086">
    <property type="entry name" value="DEOXYCYTIDYLATE DEAMINASE-RELATED"/>
    <property type="match status" value="1"/>
</dbReference>
<name>A0ABZ2P959_9BRAD</name>
<reference evidence="6" key="2">
    <citation type="submission" date="2024-03" db="EMBL/GenBank/DDBJ databases">
        <authorList>
            <person name="Bromfield E.S.P."/>
            <person name="Cloutier S."/>
        </authorList>
    </citation>
    <scope>NUCLEOTIDE SEQUENCE</scope>
    <source>
        <strain evidence="6">5S5</strain>
    </source>
</reference>
<keyword evidence="4" id="KW-0862">Zinc</keyword>
<dbReference type="Gene3D" id="3.40.140.10">
    <property type="entry name" value="Cytidine Deaminase, domain 2"/>
    <property type="match status" value="1"/>
</dbReference>
<evidence type="ECO:0000256" key="1">
    <source>
        <dbReference type="ARBA" id="ARBA00006576"/>
    </source>
</evidence>
<organism evidence="6 7">
    <name type="scientific">Bradyrhizobium septentrionale</name>
    <dbReference type="NCBI Taxonomy" id="1404411"/>
    <lineage>
        <taxon>Bacteria</taxon>
        <taxon>Pseudomonadati</taxon>
        <taxon>Pseudomonadota</taxon>
        <taxon>Alphaproteobacteria</taxon>
        <taxon>Hyphomicrobiales</taxon>
        <taxon>Nitrobacteraceae</taxon>
        <taxon>Bradyrhizobium</taxon>
    </lineage>
</organism>
<sequence length="526" mass="58383">MSNETTSAIKPSSRVPAMSLPVEDHPELIFGLVGPIGVDLESVTECLSIALSEVGYDSKTIRITELMKEVGVGLPLDAAGYIDSYRQRIDYANKVREVLKRNDALAILAISAIREFRLEATGNIDEPKPKQAYIIRQFKRPEEVKLLRSVYGRQFIQISAYAPTSYRKRRIATKERQSKRNLISLVDAENGANSLVKQDEMEQDHGYGQNVRDAFPFGDLFIEAPDKKSCKETVTRFVTALFGDNEASPTHDEYGMYLAKSASLRSSALTRQVGAAIFRHSGEVISLGCNEVPKAGGGTYWSGDPSDMRDFVGGRDPNDEKKTEILVDLVDRLMKRKQLSPQLVGNEDAAAVAAKLLLDDSGDSIRDSKVMDLIEFGRDIHAEMSAITDAARKGAPIEGATLYSTTFPCHLCAKHIVAAGIKRVVYIEPYPKSYAEDLHSDSIELDASPDSKRVNFQRFIGISPYRYRDLFEKGKRKYQTGEARKWNRGEGQPMLEVIYPTYFKAETFVVDLLSGGLSQLKGGAGR</sequence>
<dbReference type="EMBL" id="CP147711">
    <property type="protein sequence ID" value="WXC83782.1"/>
    <property type="molecule type" value="Genomic_DNA"/>
</dbReference>
<gene>
    <name evidence="6" type="ORF">WDK88_20485</name>
</gene>
<dbReference type="Pfam" id="PF00383">
    <property type="entry name" value="dCMP_cyt_deam_1"/>
    <property type="match status" value="1"/>
</dbReference>
<evidence type="ECO:0000256" key="2">
    <source>
        <dbReference type="ARBA" id="ARBA00022723"/>
    </source>
</evidence>